<dbReference type="EC" id="2.7.13.3" evidence="2"/>
<dbReference type="PROSITE" id="PS50110">
    <property type="entry name" value="RESPONSE_REGULATORY"/>
    <property type="match status" value="1"/>
</dbReference>
<dbReference type="InterPro" id="IPR001789">
    <property type="entry name" value="Sig_transdc_resp-reg_receiver"/>
</dbReference>
<feature type="domain" description="PAC" evidence="11">
    <location>
        <begin position="206"/>
        <end position="266"/>
    </location>
</feature>
<dbReference type="SUPFAM" id="SSF47384">
    <property type="entry name" value="Homodimeric domain of signal transducing histidine kinase"/>
    <property type="match status" value="1"/>
</dbReference>
<dbReference type="PROSITE" id="PS50113">
    <property type="entry name" value="PAC"/>
    <property type="match status" value="1"/>
</dbReference>
<evidence type="ECO:0000259" key="11">
    <source>
        <dbReference type="PROSITE" id="PS50113"/>
    </source>
</evidence>
<dbReference type="PANTHER" id="PTHR43711:SF1">
    <property type="entry name" value="HISTIDINE KINASE 1"/>
    <property type="match status" value="1"/>
</dbReference>
<dbReference type="InterPro" id="IPR000014">
    <property type="entry name" value="PAS"/>
</dbReference>
<evidence type="ECO:0000256" key="6">
    <source>
        <dbReference type="ARBA" id="ARBA00023012"/>
    </source>
</evidence>
<feature type="modified residue" description="4-aspartylphosphate" evidence="7">
    <location>
        <position position="58"/>
    </location>
</feature>
<feature type="domain" description="PAS" evidence="10">
    <location>
        <begin position="139"/>
        <end position="209"/>
    </location>
</feature>
<dbReference type="InterPro" id="IPR036097">
    <property type="entry name" value="HisK_dim/P_sf"/>
</dbReference>
<evidence type="ECO:0000259" key="8">
    <source>
        <dbReference type="PROSITE" id="PS50109"/>
    </source>
</evidence>
<proteinExistence type="predicted"/>
<protein>
    <recommendedName>
        <fullName evidence="2">histidine kinase</fullName>
        <ecNumber evidence="2">2.7.13.3</ecNumber>
    </recommendedName>
</protein>
<dbReference type="Proteomes" id="UP000663586">
    <property type="component" value="Chromosome"/>
</dbReference>
<evidence type="ECO:0000256" key="2">
    <source>
        <dbReference type="ARBA" id="ARBA00012438"/>
    </source>
</evidence>
<evidence type="ECO:0000313" key="13">
    <source>
        <dbReference type="Proteomes" id="UP000663586"/>
    </source>
</evidence>
<dbReference type="InterPro" id="IPR003661">
    <property type="entry name" value="HisK_dim/P_dom"/>
</dbReference>
<keyword evidence="3 7" id="KW-0597">Phosphoprotein</keyword>
<keyword evidence="6" id="KW-0902">Two-component regulatory system</keyword>
<dbReference type="InterPro" id="IPR000700">
    <property type="entry name" value="PAS-assoc_C"/>
</dbReference>
<evidence type="ECO:0000256" key="1">
    <source>
        <dbReference type="ARBA" id="ARBA00000085"/>
    </source>
</evidence>
<dbReference type="InterPro" id="IPR013656">
    <property type="entry name" value="PAS_4"/>
</dbReference>
<dbReference type="AlphaFoldDB" id="A0A897N1U1"/>
<dbReference type="PANTHER" id="PTHR43711">
    <property type="entry name" value="TWO-COMPONENT HISTIDINE KINASE"/>
    <property type="match status" value="1"/>
</dbReference>
<dbReference type="EMBL" id="CP064786">
    <property type="protein sequence ID" value="QSG04296.1"/>
    <property type="molecule type" value="Genomic_DNA"/>
</dbReference>
<dbReference type="Gene3D" id="3.40.50.2300">
    <property type="match status" value="1"/>
</dbReference>
<dbReference type="Pfam" id="PF00512">
    <property type="entry name" value="HisKA"/>
    <property type="match status" value="1"/>
</dbReference>
<dbReference type="PROSITE" id="PS50109">
    <property type="entry name" value="HIS_KIN"/>
    <property type="match status" value="1"/>
</dbReference>
<keyword evidence="4" id="KW-0808">Transferase</keyword>
<name>A0A897N1U1_9EURY</name>
<gene>
    <name evidence="12" type="ORF">AArcS_3109</name>
</gene>
<keyword evidence="13" id="KW-1185">Reference proteome</keyword>
<evidence type="ECO:0000256" key="4">
    <source>
        <dbReference type="ARBA" id="ARBA00022679"/>
    </source>
</evidence>
<dbReference type="Gene3D" id="1.10.287.130">
    <property type="match status" value="1"/>
</dbReference>
<feature type="domain" description="Histidine kinase" evidence="8">
    <location>
        <begin position="441"/>
        <end position="631"/>
    </location>
</feature>
<comment type="catalytic activity">
    <reaction evidence="1">
        <text>ATP + protein L-histidine = ADP + protein N-phospho-L-histidine.</text>
        <dbReference type="EC" id="2.7.13.3"/>
    </reaction>
</comment>
<evidence type="ECO:0000256" key="3">
    <source>
        <dbReference type="ARBA" id="ARBA00022553"/>
    </source>
</evidence>
<dbReference type="CDD" id="cd00075">
    <property type="entry name" value="HATPase"/>
    <property type="match status" value="1"/>
</dbReference>
<dbReference type="Gene3D" id="3.30.565.10">
    <property type="entry name" value="Histidine kinase-like ATPase, C-terminal domain"/>
    <property type="match status" value="1"/>
</dbReference>
<sequence>MAHAFEPMTVLLVDPIDELGPLSRALSETDETITVETVSSVDELDTTTIEPDCLVVIDYRTRGVDGIDLMHAVHEELPSVPVVIHSIDPTAYYVTNALAAGATDVICTGPENRIDTDRPVVTVRRIRHAAGKGESFQTDTELLDSVMQHLPHQVFIKDDVGRIAAISDVSVREHKPDREQLIGMTDYDLFDPETARALREQEDEIMATEEPMINNVEQFVDDEGRERWVNTTKAPRYGPNGEEVVGIIGTARDITEQKRNEEMMNALHVASRELVSATTENGVATTAVEIARDIPDLPVLDVLFADSTDGSLRIAATSRADDTPSIYDRYTQWFDRAYETDELQFIVQLSGGSASSVVGYAESEAARGVDPIAVTLPLGNHGVLGFGSTNDTLSEFSIDLMEVLAANAEAALDRIAREDAIRRRERELARQNERLQEFASIVSHDLRNPLSVAQGYAEMFDTTDESAEQVQWALGRMEQLTDELLTLARQGQIIGNTEQVSLRAVIEDAWQSVDTDGAVLDVRESVSFESDPARTAELFENLIRNAIEHNSTTSDSSVRISVGVLEDGFYLEDDGVGIPDENKPSVFDQGFSDGGGTGLGLYIVETLAEAHGWTVEVTDAKHAETGARFEFVGITDD</sequence>
<dbReference type="InterPro" id="IPR035965">
    <property type="entry name" value="PAS-like_dom_sf"/>
</dbReference>
<dbReference type="SMART" id="SM00387">
    <property type="entry name" value="HATPase_c"/>
    <property type="match status" value="1"/>
</dbReference>
<dbReference type="Gene3D" id="3.30.450.20">
    <property type="entry name" value="PAS domain"/>
    <property type="match status" value="1"/>
</dbReference>
<dbReference type="InterPro" id="IPR003594">
    <property type="entry name" value="HATPase_dom"/>
</dbReference>
<dbReference type="SUPFAM" id="SSF55785">
    <property type="entry name" value="PYP-like sensor domain (PAS domain)"/>
    <property type="match status" value="1"/>
</dbReference>
<dbReference type="GeneID" id="70686486"/>
<evidence type="ECO:0000259" key="10">
    <source>
        <dbReference type="PROSITE" id="PS50112"/>
    </source>
</evidence>
<dbReference type="InterPro" id="IPR029016">
    <property type="entry name" value="GAF-like_dom_sf"/>
</dbReference>
<dbReference type="SUPFAM" id="SSF52172">
    <property type="entry name" value="CheY-like"/>
    <property type="match status" value="1"/>
</dbReference>
<dbReference type="InterPro" id="IPR004358">
    <property type="entry name" value="Sig_transdc_His_kin-like_C"/>
</dbReference>
<dbReference type="Pfam" id="PF02518">
    <property type="entry name" value="HATPase_c"/>
    <property type="match status" value="1"/>
</dbReference>
<dbReference type="KEGG" id="hara:AArcS_3109"/>
<dbReference type="RefSeq" id="WP_238478318.1">
    <property type="nucleotide sequence ID" value="NZ_CP064786.1"/>
</dbReference>
<dbReference type="PRINTS" id="PR00344">
    <property type="entry name" value="BCTRLSENSOR"/>
</dbReference>
<evidence type="ECO:0000256" key="7">
    <source>
        <dbReference type="PROSITE-ProRule" id="PRU00169"/>
    </source>
</evidence>
<dbReference type="SUPFAM" id="SSF55874">
    <property type="entry name" value="ATPase domain of HSP90 chaperone/DNA topoisomerase II/histidine kinase"/>
    <property type="match status" value="1"/>
</dbReference>
<dbReference type="SMART" id="SM00388">
    <property type="entry name" value="HisKA"/>
    <property type="match status" value="1"/>
</dbReference>
<dbReference type="CDD" id="cd00130">
    <property type="entry name" value="PAS"/>
    <property type="match status" value="1"/>
</dbReference>
<evidence type="ECO:0000256" key="5">
    <source>
        <dbReference type="ARBA" id="ARBA00022777"/>
    </source>
</evidence>
<organism evidence="12 13">
    <name type="scientific">Natranaeroarchaeum sulfidigenes</name>
    <dbReference type="NCBI Taxonomy" id="2784880"/>
    <lineage>
        <taxon>Archaea</taxon>
        <taxon>Methanobacteriati</taxon>
        <taxon>Methanobacteriota</taxon>
        <taxon>Stenosarchaea group</taxon>
        <taxon>Halobacteria</taxon>
        <taxon>Halobacteriales</taxon>
        <taxon>Natronoarchaeaceae</taxon>
        <taxon>Natranaeroarchaeum</taxon>
    </lineage>
</organism>
<dbReference type="InterPro" id="IPR036890">
    <property type="entry name" value="HATPase_C_sf"/>
</dbReference>
<dbReference type="InterPro" id="IPR005467">
    <property type="entry name" value="His_kinase_dom"/>
</dbReference>
<evidence type="ECO:0000259" key="9">
    <source>
        <dbReference type="PROSITE" id="PS50110"/>
    </source>
</evidence>
<dbReference type="NCBIfam" id="TIGR00229">
    <property type="entry name" value="sensory_box"/>
    <property type="match status" value="1"/>
</dbReference>
<feature type="domain" description="Response regulatory" evidence="9">
    <location>
        <begin position="9"/>
        <end position="123"/>
    </location>
</feature>
<dbReference type="Gene3D" id="3.30.450.40">
    <property type="match status" value="1"/>
</dbReference>
<evidence type="ECO:0000313" key="12">
    <source>
        <dbReference type="EMBL" id="QSG04296.1"/>
    </source>
</evidence>
<dbReference type="InterPro" id="IPR050736">
    <property type="entry name" value="Sensor_HK_Regulatory"/>
</dbReference>
<accession>A0A897N1U1</accession>
<keyword evidence="5 12" id="KW-0418">Kinase</keyword>
<dbReference type="GO" id="GO:0000155">
    <property type="term" value="F:phosphorelay sensor kinase activity"/>
    <property type="evidence" value="ECO:0007669"/>
    <property type="project" value="InterPro"/>
</dbReference>
<reference evidence="12" key="1">
    <citation type="submission" date="2020-11" db="EMBL/GenBank/DDBJ databases">
        <title>Carbohydrate-dependent, anaerobic sulfur respiration: A novel catabolism in halophilic archaea.</title>
        <authorList>
            <person name="Sorokin D.Y."/>
            <person name="Messina E."/>
            <person name="Smedile F."/>
            <person name="La Cono V."/>
            <person name="Hallsworth J.E."/>
            <person name="Yakimov M.M."/>
        </authorList>
    </citation>
    <scope>NUCLEOTIDE SEQUENCE</scope>
    <source>
        <strain evidence="12">AArc-S</strain>
    </source>
</reference>
<dbReference type="Pfam" id="PF08448">
    <property type="entry name" value="PAS_4"/>
    <property type="match status" value="1"/>
</dbReference>
<dbReference type="CDD" id="cd00082">
    <property type="entry name" value="HisKA"/>
    <property type="match status" value="1"/>
</dbReference>
<dbReference type="InterPro" id="IPR011006">
    <property type="entry name" value="CheY-like_superfamily"/>
</dbReference>
<dbReference type="PROSITE" id="PS50112">
    <property type="entry name" value="PAS"/>
    <property type="match status" value="1"/>
</dbReference>